<proteinExistence type="predicted"/>
<dbReference type="EMBL" id="JANPWB010000014">
    <property type="protein sequence ID" value="KAJ1100161.1"/>
    <property type="molecule type" value="Genomic_DNA"/>
</dbReference>
<gene>
    <name evidence="1" type="ORF">NDU88_005248</name>
</gene>
<accession>A0AAV7M8R7</accession>
<sequence length="78" mass="9178">MKPSLSETAERKRSLPMQGKVSLTTRQCWAELFRGTRLRKDALLRRDRRESRTFEKNARLCLYSARQALYGKTAKETE</sequence>
<dbReference type="AlphaFoldDB" id="A0AAV7M8R7"/>
<dbReference type="Proteomes" id="UP001066276">
    <property type="component" value="Chromosome 10"/>
</dbReference>
<evidence type="ECO:0000313" key="1">
    <source>
        <dbReference type="EMBL" id="KAJ1100161.1"/>
    </source>
</evidence>
<keyword evidence="2" id="KW-1185">Reference proteome</keyword>
<name>A0AAV7M8R7_PLEWA</name>
<evidence type="ECO:0000313" key="2">
    <source>
        <dbReference type="Proteomes" id="UP001066276"/>
    </source>
</evidence>
<comment type="caution">
    <text evidence="1">The sequence shown here is derived from an EMBL/GenBank/DDBJ whole genome shotgun (WGS) entry which is preliminary data.</text>
</comment>
<protein>
    <submittedName>
        <fullName evidence="1">Uncharacterized protein</fullName>
    </submittedName>
</protein>
<reference evidence="1" key="1">
    <citation type="journal article" date="2022" name="bioRxiv">
        <title>Sequencing and chromosome-scale assembly of the giantPleurodeles waltlgenome.</title>
        <authorList>
            <person name="Brown T."/>
            <person name="Elewa A."/>
            <person name="Iarovenko S."/>
            <person name="Subramanian E."/>
            <person name="Araus A.J."/>
            <person name="Petzold A."/>
            <person name="Susuki M."/>
            <person name="Suzuki K.-i.T."/>
            <person name="Hayashi T."/>
            <person name="Toyoda A."/>
            <person name="Oliveira C."/>
            <person name="Osipova E."/>
            <person name="Leigh N.D."/>
            <person name="Simon A."/>
            <person name="Yun M.H."/>
        </authorList>
    </citation>
    <scope>NUCLEOTIDE SEQUENCE</scope>
    <source>
        <strain evidence="1">20211129_DDA</strain>
        <tissue evidence="1">Liver</tissue>
    </source>
</reference>
<organism evidence="1 2">
    <name type="scientific">Pleurodeles waltl</name>
    <name type="common">Iberian ribbed newt</name>
    <dbReference type="NCBI Taxonomy" id="8319"/>
    <lineage>
        <taxon>Eukaryota</taxon>
        <taxon>Metazoa</taxon>
        <taxon>Chordata</taxon>
        <taxon>Craniata</taxon>
        <taxon>Vertebrata</taxon>
        <taxon>Euteleostomi</taxon>
        <taxon>Amphibia</taxon>
        <taxon>Batrachia</taxon>
        <taxon>Caudata</taxon>
        <taxon>Salamandroidea</taxon>
        <taxon>Salamandridae</taxon>
        <taxon>Pleurodelinae</taxon>
        <taxon>Pleurodeles</taxon>
    </lineage>
</organism>